<dbReference type="Pfam" id="PF01311">
    <property type="entry name" value="Bac_export_1"/>
    <property type="match status" value="1"/>
</dbReference>
<dbReference type="PANTHER" id="PTHR30065">
    <property type="entry name" value="FLAGELLAR BIOSYNTHETIC PROTEIN FLIR"/>
    <property type="match status" value="1"/>
</dbReference>
<evidence type="ECO:0000313" key="9">
    <source>
        <dbReference type="Proteomes" id="UP001521209"/>
    </source>
</evidence>
<keyword evidence="4 7" id="KW-0812">Transmembrane</keyword>
<name>A0ABS9DXC3_9PROT</name>
<comment type="similarity">
    <text evidence="2">Belongs to the FliR/MopE/SpaR family.</text>
</comment>
<reference evidence="8 9" key="1">
    <citation type="submission" date="2022-01" db="EMBL/GenBank/DDBJ databases">
        <authorList>
            <person name="Won M."/>
            <person name="Kim S.-J."/>
            <person name="Kwon S.-W."/>
        </authorList>
    </citation>
    <scope>NUCLEOTIDE SEQUENCE [LARGE SCALE GENOMIC DNA]</scope>
    <source>
        <strain evidence="8 9">KCTC 23505</strain>
    </source>
</reference>
<accession>A0ABS9DXC3</accession>
<keyword evidence="6 7" id="KW-0472">Membrane</keyword>
<dbReference type="Proteomes" id="UP001521209">
    <property type="component" value="Unassembled WGS sequence"/>
</dbReference>
<evidence type="ECO:0000256" key="6">
    <source>
        <dbReference type="ARBA" id="ARBA00023136"/>
    </source>
</evidence>
<dbReference type="PRINTS" id="PR00953">
    <property type="entry name" value="TYPE3IMRPROT"/>
</dbReference>
<keyword evidence="5 7" id="KW-1133">Transmembrane helix</keyword>
<feature type="transmembrane region" description="Helical" evidence="7">
    <location>
        <begin position="185"/>
        <end position="206"/>
    </location>
</feature>
<proteinExistence type="inferred from homology"/>
<gene>
    <name evidence="8" type="ORF">L2A60_11970</name>
</gene>
<evidence type="ECO:0000256" key="5">
    <source>
        <dbReference type="ARBA" id="ARBA00022989"/>
    </source>
</evidence>
<feature type="transmembrane region" description="Helical" evidence="7">
    <location>
        <begin position="37"/>
        <end position="55"/>
    </location>
</feature>
<dbReference type="RefSeq" id="WP_235704615.1">
    <property type="nucleotide sequence ID" value="NZ_JAKGBZ010000022.1"/>
</dbReference>
<comment type="caution">
    <text evidence="8">The sequence shown here is derived from an EMBL/GenBank/DDBJ whole genome shotgun (WGS) entry which is preliminary data.</text>
</comment>
<evidence type="ECO:0000256" key="1">
    <source>
        <dbReference type="ARBA" id="ARBA00004651"/>
    </source>
</evidence>
<keyword evidence="8" id="KW-0966">Cell projection</keyword>
<keyword evidence="8" id="KW-0969">Cilium</keyword>
<dbReference type="EMBL" id="JAKGBZ010000022">
    <property type="protein sequence ID" value="MCF3947393.1"/>
    <property type="molecule type" value="Genomic_DNA"/>
</dbReference>
<dbReference type="InterPro" id="IPR002010">
    <property type="entry name" value="T3SS_IM_R"/>
</dbReference>
<evidence type="ECO:0000256" key="3">
    <source>
        <dbReference type="ARBA" id="ARBA00022475"/>
    </source>
</evidence>
<keyword evidence="3" id="KW-1003">Cell membrane</keyword>
<evidence type="ECO:0000256" key="2">
    <source>
        <dbReference type="ARBA" id="ARBA00009772"/>
    </source>
</evidence>
<feature type="transmembrane region" description="Helical" evidence="7">
    <location>
        <begin position="12"/>
        <end position="31"/>
    </location>
</feature>
<feature type="transmembrane region" description="Helical" evidence="7">
    <location>
        <begin position="124"/>
        <end position="147"/>
    </location>
</feature>
<comment type="subcellular location">
    <subcellularLocation>
        <location evidence="1">Cell membrane</location>
        <topology evidence="1">Multi-pass membrane protein</topology>
    </subcellularLocation>
</comment>
<dbReference type="PANTHER" id="PTHR30065:SF1">
    <property type="entry name" value="SURFACE PRESENTATION OF ANTIGENS PROTEIN SPAR"/>
    <property type="match status" value="1"/>
</dbReference>
<protein>
    <submittedName>
        <fullName evidence="8">Flagellar biosynthetic protein FliR</fullName>
    </submittedName>
</protein>
<feature type="transmembrane region" description="Helical" evidence="7">
    <location>
        <begin position="218"/>
        <end position="242"/>
    </location>
</feature>
<organism evidence="8 9">
    <name type="scientific">Acidiphilium iwatense</name>
    <dbReference type="NCBI Taxonomy" id="768198"/>
    <lineage>
        <taxon>Bacteria</taxon>
        <taxon>Pseudomonadati</taxon>
        <taxon>Pseudomonadota</taxon>
        <taxon>Alphaproteobacteria</taxon>
        <taxon>Acetobacterales</taxon>
        <taxon>Acidocellaceae</taxon>
        <taxon>Acidiphilium</taxon>
    </lineage>
</organism>
<keyword evidence="9" id="KW-1185">Reference proteome</keyword>
<sequence>MTGPGVADMMFGALLVFIRIGGAVMLLPGFADATVPPTIRIGLALTLTIIIAPLVGGTLPHIPAAPIILAATLAKEAVIGLTLGWLTQTIVVALPVAGQIISYQIGLASVLLPSTEMGASNTLISTGLSVGLPALMLGTGLFVAPLLGLLNSFHWLPPGIASGAAHALDYGSVLRGIVACVADEFLLAIQLAAPFLVVGLIWQVGIGFMAKAAPQLQVFFVASPLQILGGLILLGAALIPMIEVWSHVTDRLLTNGFSL</sequence>
<evidence type="ECO:0000313" key="8">
    <source>
        <dbReference type="EMBL" id="MCF3947393.1"/>
    </source>
</evidence>
<evidence type="ECO:0000256" key="4">
    <source>
        <dbReference type="ARBA" id="ARBA00022692"/>
    </source>
</evidence>
<evidence type="ECO:0000256" key="7">
    <source>
        <dbReference type="SAM" id="Phobius"/>
    </source>
</evidence>
<feature type="transmembrane region" description="Helical" evidence="7">
    <location>
        <begin position="92"/>
        <end position="112"/>
    </location>
</feature>
<keyword evidence="8" id="KW-0282">Flagellum</keyword>